<proteinExistence type="predicted"/>
<reference evidence="2 3" key="1">
    <citation type="submission" date="2023-12" db="EMBL/GenBank/DDBJ databases">
        <title>Genome sequencing and assembly of bacterial species from a model synthetic community.</title>
        <authorList>
            <person name="Hogle S.L."/>
        </authorList>
    </citation>
    <scope>NUCLEOTIDE SEQUENCE [LARGE SCALE GENOMIC DNA]</scope>
    <source>
        <strain evidence="2 3">HAMBI 2494</strain>
    </source>
</reference>
<protein>
    <submittedName>
        <fullName evidence="2">Chemotaxis protein CheW</fullName>
    </submittedName>
</protein>
<evidence type="ECO:0000259" key="1">
    <source>
        <dbReference type="PROSITE" id="PS50851"/>
    </source>
</evidence>
<dbReference type="PANTHER" id="PTHR22617:SF41">
    <property type="entry name" value="CHEMOTAXIS SIGNAL TRANSDUCTION SYSTEM ADAPTOR PROTEIN CHEW"/>
    <property type="match status" value="1"/>
</dbReference>
<dbReference type="PANTHER" id="PTHR22617">
    <property type="entry name" value="CHEMOTAXIS SENSOR HISTIDINE KINASE-RELATED"/>
    <property type="match status" value="1"/>
</dbReference>
<dbReference type="PROSITE" id="PS50851">
    <property type="entry name" value="CHEW"/>
    <property type="match status" value="1"/>
</dbReference>
<accession>A0ABZ0WLJ2</accession>
<gene>
    <name evidence="2" type="ORF">U0042_00525</name>
</gene>
<name>A0ABZ0WLJ2_9BURK</name>
<evidence type="ECO:0000313" key="3">
    <source>
        <dbReference type="Proteomes" id="UP001325479"/>
    </source>
</evidence>
<dbReference type="InterPro" id="IPR036061">
    <property type="entry name" value="CheW-like_dom_sf"/>
</dbReference>
<dbReference type="InterPro" id="IPR002545">
    <property type="entry name" value="CheW-lke_dom"/>
</dbReference>
<dbReference type="SUPFAM" id="SSF50341">
    <property type="entry name" value="CheW-like"/>
    <property type="match status" value="1"/>
</dbReference>
<sequence length="180" mass="19151">MNQTLASGALRAHINAPETADIAEPAQVLTFMLAGEAFGIGILSIKEIISYTAMTTVPMMPAFARGVINLRGAVVPVMDLLARFGKPSSEVTKRTCIVIVEVQLEGERQDIGIVVDAVNEVLDIPASEIEPPPSFGSSIRTEFIQGMGKVRGKFVILLALQNMMSATDMAALQAVAETAH</sequence>
<dbReference type="Proteomes" id="UP001325479">
    <property type="component" value="Chromosome"/>
</dbReference>
<keyword evidence="3" id="KW-1185">Reference proteome</keyword>
<dbReference type="Pfam" id="PF01584">
    <property type="entry name" value="CheW"/>
    <property type="match status" value="1"/>
</dbReference>
<organism evidence="2 3">
    <name type="scientific">Paraburkholderia kururiensis</name>
    <dbReference type="NCBI Taxonomy" id="984307"/>
    <lineage>
        <taxon>Bacteria</taxon>
        <taxon>Pseudomonadati</taxon>
        <taxon>Pseudomonadota</taxon>
        <taxon>Betaproteobacteria</taxon>
        <taxon>Burkholderiales</taxon>
        <taxon>Burkholderiaceae</taxon>
        <taxon>Paraburkholderia</taxon>
    </lineage>
</organism>
<dbReference type="Gene3D" id="2.40.50.180">
    <property type="entry name" value="CheA-289, Domain 4"/>
    <property type="match status" value="1"/>
</dbReference>
<dbReference type="CDD" id="cd00732">
    <property type="entry name" value="CheW"/>
    <property type="match status" value="1"/>
</dbReference>
<dbReference type="InterPro" id="IPR039315">
    <property type="entry name" value="CheW"/>
</dbReference>
<evidence type="ECO:0000313" key="2">
    <source>
        <dbReference type="EMBL" id="WQD78237.1"/>
    </source>
</evidence>
<dbReference type="SMART" id="SM00260">
    <property type="entry name" value="CheW"/>
    <property type="match status" value="1"/>
</dbReference>
<feature type="domain" description="CheW-like" evidence="1">
    <location>
        <begin position="25"/>
        <end position="169"/>
    </location>
</feature>
<dbReference type="RefSeq" id="WP_114812168.1">
    <property type="nucleotide sequence ID" value="NZ_CP139965.1"/>
</dbReference>
<dbReference type="Gene3D" id="2.30.30.40">
    <property type="entry name" value="SH3 Domains"/>
    <property type="match status" value="1"/>
</dbReference>
<dbReference type="EMBL" id="CP139965">
    <property type="protein sequence ID" value="WQD78237.1"/>
    <property type="molecule type" value="Genomic_DNA"/>
</dbReference>